<feature type="transmembrane region" description="Helical" evidence="8">
    <location>
        <begin position="137"/>
        <end position="161"/>
    </location>
</feature>
<evidence type="ECO:0000256" key="8">
    <source>
        <dbReference type="RuleBase" id="RU079119"/>
    </source>
</evidence>
<sequence length="268" mass="30638">MGMKKGRILSIPVLAVISLVGYVYYTTVFVLLDQWLGLNSSPGFLNAVIFSFFAFMGLVSFFVSVLTDPGGVPSSFAPDSEDPQKHQGVKSRYCDKCNTYKPPRTHHCRVCKRCVLKMDHHCVWINNCVGYMNYKPFIIFILHVAIGSIYSLVIFTSFIIQKDQDLSIRYPKLFYVICGLIIVIVSLSTTTLLGWHIYLLTHNMSTIEYREAVRAMWLARKCGQKYRHPYDLGVYNNLLLILGPNILKWFYPLALDHLSDGTQFQIAK</sequence>
<accession>A0A5P1FS65</accession>
<keyword evidence="4 8" id="KW-0812">Transmembrane</keyword>
<comment type="similarity">
    <text evidence="2 8">Belongs to the DHHC palmitoyltransferase family.</text>
</comment>
<dbReference type="InterPro" id="IPR001594">
    <property type="entry name" value="Palmitoyltrfase_DHHC"/>
</dbReference>
<dbReference type="EMBL" id="CM007381">
    <property type="protein sequence ID" value="ONK79500.1"/>
    <property type="molecule type" value="Genomic_DNA"/>
</dbReference>
<keyword evidence="5 8" id="KW-1133">Transmembrane helix</keyword>
<protein>
    <recommendedName>
        <fullName evidence="8">S-acyltransferase</fullName>
        <ecNumber evidence="8">2.3.1.225</ecNumber>
    </recommendedName>
    <alternativeName>
        <fullName evidence="8">Palmitoyltransferase</fullName>
    </alternativeName>
</protein>
<feature type="transmembrane region" description="Helical" evidence="8">
    <location>
        <begin position="12"/>
        <end position="32"/>
    </location>
</feature>
<dbReference type="EC" id="2.3.1.225" evidence="8"/>
<evidence type="ECO:0000313" key="11">
    <source>
        <dbReference type="Proteomes" id="UP000243459"/>
    </source>
</evidence>
<keyword evidence="6 8" id="KW-0472">Membrane</keyword>
<keyword evidence="11" id="KW-1185">Reference proteome</keyword>
<dbReference type="PROSITE" id="PS50216">
    <property type="entry name" value="DHHC"/>
    <property type="match status" value="1"/>
</dbReference>
<comment type="subcellular location">
    <subcellularLocation>
        <location evidence="1">Membrane</location>
        <topology evidence="1">Multi-pass membrane protein</topology>
    </subcellularLocation>
</comment>
<dbReference type="GO" id="GO:0019706">
    <property type="term" value="F:protein-cysteine S-palmitoyltransferase activity"/>
    <property type="evidence" value="ECO:0007669"/>
    <property type="project" value="UniProtKB-EC"/>
</dbReference>
<proteinExistence type="inferred from homology"/>
<dbReference type="GO" id="GO:0016020">
    <property type="term" value="C:membrane"/>
    <property type="evidence" value="ECO:0007669"/>
    <property type="project" value="UniProtKB-SubCell"/>
</dbReference>
<organism evidence="10 11">
    <name type="scientific">Asparagus officinalis</name>
    <name type="common">Garden asparagus</name>
    <dbReference type="NCBI Taxonomy" id="4686"/>
    <lineage>
        <taxon>Eukaryota</taxon>
        <taxon>Viridiplantae</taxon>
        <taxon>Streptophyta</taxon>
        <taxon>Embryophyta</taxon>
        <taxon>Tracheophyta</taxon>
        <taxon>Spermatophyta</taxon>
        <taxon>Magnoliopsida</taxon>
        <taxon>Liliopsida</taxon>
        <taxon>Asparagales</taxon>
        <taxon>Asparagaceae</taxon>
        <taxon>Asparagoideae</taxon>
        <taxon>Asparagus</taxon>
    </lineage>
</organism>
<keyword evidence="3 8" id="KW-0808">Transferase</keyword>
<reference evidence="11" key="1">
    <citation type="journal article" date="2017" name="Nat. Commun.">
        <title>The asparagus genome sheds light on the origin and evolution of a young Y chromosome.</title>
        <authorList>
            <person name="Harkess A."/>
            <person name="Zhou J."/>
            <person name="Xu C."/>
            <person name="Bowers J.E."/>
            <person name="Van der Hulst R."/>
            <person name="Ayyampalayam S."/>
            <person name="Mercati F."/>
            <person name="Riccardi P."/>
            <person name="McKain M.R."/>
            <person name="Kakrana A."/>
            <person name="Tang H."/>
            <person name="Ray J."/>
            <person name="Groenendijk J."/>
            <person name="Arikit S."/>
            <person name="Mathioni S.M."/>
            <person name="Nakano M."/>
            <person name="Shan H."/>
            <person name="Telgmann-Rauber A."/>
            <person name="Kanno A."/>
            <person name="Yue Z."/>
            <person name="Chen H."/>
            <person name="Li W."/>
            <person name="Chen Y."/>
            <person name="Xu X."/>
            <person name="Zhang Y."/>
            <person name="Luo S."/>
            <person name="Chen H."/>
            <person name="Gao J."/>
            <person name="Mao Z."/>
            <person name="Pires J.C."/>
            <person name="Luo M."/>
            <person name="Kudrna D."/>
            <person name="Wing R.A."/>
            <person name="Meyers B.C."/>
            <person name="Yi K."/>
            <person name="Kong H."/>
            <person name="Lavrijsen P."/>
            <person name="Sunseri F."/>
            <person name="Falavigna A."/>
            <person name="Ye Y."/>
            <person name="Leebens-Mack J.H."/>
            <person name="Chen G."/>
        </authorList>
    </citation>
    <scope>NUCLEOTIDE SEQUENCE [LARGE SCALE GENOMIC DNA]</scope>
    <source>
        <strain evidence="11">cv. DH0086</strain>
    </source>
</reference>
<dbReference type="Proteomes" id="UP000243459">
    <property type="component" value="Chromosome 1"/>
</dbReference>
<feature type="domain" description="Palmitoyltransferase DHHC" evidence="9">
    <location>
        <begin position="90"/>
        <end position="210"/>
    </location>
</feature>
<evidence type="ECO:0000256" key="6">
    <source>
        <dbReference type="ARBA" id="ARBA00023136"/>
    </source>
</evidence>
<gene>
    <name evidence="10" type="ORF">A4U43_C01F6990</name>
</gene>
<evidence type="ECO:0000256" key="4">
    <source>
        <dbReference type="ARBA" id="ARBA00022692"/>
    </source>
</evidence>
<comment type="catalytic activity">
    <reaction evidence="8">
        <text>L-cysteinyl-[protein] + hexadecanoyl-CoA = S-hexadecanoyl-L-cysteinyl-[protein] + CoA</text>
        <dbReference type="Rhea" id="RHEA:36683"/>
        <dbReference type="Rhea" id="RHEA-COMP:10131"/>
        <dbReference type="Rhea" id="RHEA-COMP:11032"/>
        <dbReference type="ChEBI" id="CHEBI:29950"/>
        <dbReference type="ChEBI" id="CHEBI:57287"/>
        <dbReference type="ChEBI" id="CHEBI:57379"/>
        <dbReference type="ChEBI" id="CHEBI:74151"/>
        <dbReference type="EC" id="2.3.1.225"/>
    </reaction>
</comment>
<dbReference type="OMA" id="FQTEHEY"/>
<evidence type="ECO:0000256" key="3">
    <source>
        <dbReference type="ARBA" id="ARBA00022679"/>
    </source>
</evidence>
<dbReference type="OrthoDB" id="331948at2759"/>
<dbReference type="PANTHER" id="PTHR12246">
    <property type="entry name" value="PALMITOYLTRANSFERASE ZDHHC16"/>
    <property type="match status" value="1"/>
</dbReference>
<dbReference type="AlphaFoldDB" id="A0A5P1FS65"/>
<name>A0A5P1FS65_ASPOF</name>
<evidence type="ECO:0000256" key="7">
    <source>
        <dbReference type="ARBA" id="ARBA00023315"/>
    </source>
</evidence>
<evidence type="ECO:0000256" key="1">
    <source>
        <dbReference type="ARBA" id="ARBA00004141"/>
    </source>
</evidence>
<feature type="transmembrane region" description="Helical" evidence="8">
    <location>
        <begin position="44"/>
        <end position="66"/>
    </location>
</feature>
<comment type="domain">
    <text evidence="8">The DHHC domain is required for palmitoyltransferase activity.</text>
</comment>
<dbReference type="InterPro" id="IPR039859">
    <property type="entry name" value="PFA4/ZDH16/20/ERF2-like"/>
</dbReference>
<keyword evidence="7 8" id="KW-0012">Acyltransferase</keyword>
<dbReference type="Pfam" id="PF01529">
    <property type="entry name" value="DHHC"/>
    <property type="match status" value="1"/>
</dbReference>
<dbReference type="Gramene" id="ONK79500">
    <property type="protein sequence ID" value="ONK79500"/>
    <property type="gene ID" value="A4U43_C01F6990"/>
</dbReference>
<evidence type="ECO:0000256" key="5">
    <source>
        <dbReference type="ARBA" id="ARBA00022989"/>
    </source>
</evidence>
<evidence type="ECO:0000256" key="2">
    <source>
        <dbReference type="ARBA" id="ARBA00008574"/>
    </source>
</evidence>
<evidence type="ECO:0000313" key="10">
    <source>
        <dbReference type="EMBL" id="ONK79500.1"/>
    </source>
</evidence>
<feature type="transmembrane region" description="Helical" evidence="8">
    <location>
        <begin position="173"/>
        <end position="200"/>
    </location>
</feature>
<evidence type="ECO:0000259" key="9">
    <source>
        <dbReference type="Pfam" id="PF01529"/>
    </source>
</evidence>